<dbReference type="InterPro" id="IPR037185">
    <property type="entry name" value="EmrE-like"/>
</dbReference>
<dbReference type="PANTHER" id="PTHR22911">
    <property type="entry name" value="ACYL-MALONYL CONDENSING ENZYME-RELATED"/>
    <property type="match status" value="1"/>
</dbReference>
<feature type="transmembrane region" description="Helical" evidence="5">
    <location>
        <begin position="70"/>
        <end position="92"/>
    </location>
</feature>
<dbReference type="RefSeq" id="WP_087288305.1">
    <property type="nucleotide sequence ID" value="NZ_NFJD01000003.1"/>
</dbReference>
<feature type="transmembrane region" description="Helical" evidence="5">
    <location>
        <begin position="128"/>
        <end position="146"/>
    </location>
</feature>
<keyword evidence="3 5" id="KW-1133">Transmembrane helix</keyword>
<accession>A0A1Y4DJC4</accession>
<feature type="domain" description="EamA" evidence="6">
    <location>
        <begin position="7"/>
        <end position="139"/>
    </location>
</feature>
<comment type="caution">
    <text evidence="7">The sequence shown here is derived from an EMBL/GenBank/DDBJ whole genome shotgun (WGS) entry which is preliminary data.</text>
</comment>
<evidence type="ECO:0000256" key="2">
    <source>
        <dbReference type="ARBA" id="ARBA00022692"/>
    </source>
</evidence>
<evidence type="ECO:0000313" key="8">
    <source>
        <dbReference type="Proteomes" id="UP000196368"/>
    </source>
</evidence>
<dbReference type="Proteomes" id="UP000196368">
    <property type="component" value="Unassembled WGS sequence"/>
</dbReference>
<dbReference type="GO" id="GO:0016020">
    <property type="term" value="C:membrane"/>
    <property type="evidence" value="ECO:0007669"/>
    <property type="project" value="UniProtKB-SubCell"/>
</dbReference>
<dbReference type="PANTHER" id="PTHR22911:SF6">
    <property type="entry name" value="SOLUTE CARRIER FAMILY 35 MEMBER G1"/>
    <property type="match status" value="1"/>
</dbReference>
<proteinExistence type="predicted"/>
<evidence type="ECO:0000259" key="6">
    <source>
        <dbReference type="Pfam" id="PF00892"/>
    </source>
</evidence>
<evidence type="ECO:0000256" key="5">
    <source>
        <dbReference type="SAM" id="Phobius"/>
    </source>
</evidence>
<keyword evidence="4 5" id="KW-0472">Membrane</keyword>
<feature type="transmembrane region" description="Helical" evidence="5">
    <location>
        <begin position="213"/>
        <end position="233"/>
    </location>
</feature>
<keyword evidence="2 5" id="KW-0812">Transmembrane</keyword>
<feature type="domain" description="EamA" evidence="6">
    <location>
        <begin position="149"/>
        <end position="287"/>
    </location>
</feature>
<sequence>MFNIAPVIAIWIAWFATAANLVISKAAVPYVTSALFILLACAVASVCFLPYIQKTNGWRILLDKKVWPQCLAMGTFGTALPMTIFMIALNYTTPVNGAILNQFEIIYSLILSAILLKERPTLRQIGGSLLILLGVGLLLWQAGTTVQLKGDLMIIGCLWMFQLSHIFAKKLPAQMPPQLIAAARALFAIPALAVLVAWLAAFQGPLQFESNATLWSMLVLCAVVNYFLGNTYWYQAIRHMDLSKATAIILSYPVMTFVLAVLLGQDKITAYKILGMVLAIGGAYIVTGLVKKQGETK</sequence>
<feature type="transmembrane region" description="Helical" evidence="5">
    <location>
        <begin position="28"/>
        <end position="49"/>
    </location>
</feature>
<dbReference type="SUPFAM" id="SSF103481">
    <property type="entry name" value="Multidrug resistance efflux transporter EmrE"/>
    <property type="match status" value="2"/>
</dbReference>
<feature type="transmembrane region" description="Helical" evidence="5">
    <location>
        <begin position="245"/>
        <end position="264"/>
    </location>
</feature>
<dbReference type="EMBL" id="NFJD01000003">
    <property type="protein sequence ID" value="OUO56420.1"/>
    <property type="molecule type" value="Genomic_DNA"/>
</dbReference>
<keyword evidence="8" id="KW-1185">Reference proteome</keyword>
<reference evidence="8" key="1">
    <citation type="submission" date="2017-04" db="EMBL/GenBank/DDBJ databases">
        <title>Function of individual gut microbiota members based on whole genome sequencing of pure cultures obtained from chicken caecum.</title>
        <authorList>
            <person name="Medvecky M."/>
            <person name="Cejkova D."/>
            <person name="Polansky O."/>
            <person name="Karasova D."/>
            <person name="Kubasova T."/>
            <person name="Cizek A."/>
            <person name="Rychlik I."/>
        </authorList>
    </citation>
    <scope>NUCLEOTIDE SEQUENCE [LARGE SCALE GENOMIC DNA]</scope>
    <source>
        <strain evidence="8">An273</strain>
    </source>
</reference>
<dbReference type="AlphaFoldDB" id="A0A1Y4DJC4"/>
<organism evidence="7 8">
    <name type="scientific">Candidatus Avelusimicrobium gallicola</name>
    <dbReference type="NCBI Taxonomy" id="2562704"/>
    <lineage>
        <taxon>Bacteria</taxon>
        <taxon>Pseudomonadati</taxon>
        <taxon>Elusimicrobiota</taxon>
        <taxon>Elusimicrobia</taxon>
        <taxon>Elusimicrobiales</taxon>
        <taxon>Elusimicrobiaceae</taxon>
        <taxon>Candidatus Avelusimicrobium</taxon>
    </lineage>
</organism>
<protein>
    <recommendedName>
        <fullName evidence="6">EamA domain-containing protein</fullName>
    </recommendedName>
</protein>
<evidence type="ECO:0000256" key="3">
    <source>
        <dbReference type="ARBA" id="ARBA00022989"/>
    </source>
</evidence>
<name>A0A1Y4DJC4_9BACT</name>
<dbReference type="InterPro" id="IPR000620">
    <property type="entry name" value="EamA_dom"/>
</dbReference>
<feature type="transmembrane region" description="Helical" evidence="5">
    <location>
        <begin position="152"/>
        <end position="168"/>
    </location>
</feature>
<dbReference type="Pfam" id="PF00892">
    <property type="entry name" value="EamA"/>
    <property type="match status" value="2"/>
</dbReference>
<evidence type="ECO:0000256" key="4">
    <source>
        <dbReference type="ARBA" id="ARBA00023136"/>
    </source>
</evidence>
<feature type="transmembrane region" description="Helical" evidence="5">
    <location>
        <begin position="270"/>
        <end position="290"/>
    </location>
</feature>
<evidence type="ECO:0000256" key="1">
    <source>
        <dbReference type="ARBA" id="ARBA00004141"/>
    </source>
</evidence>
<dbReference type="Gene3D" id="1.10.3730.20">
    <property type="match status" value="2"/>
</dbReference>
<comment type="subcellular location">
    <subcellularLocation>
        <location evidence="1">Membrane</location>
        <topology evidence="1">Multi-pass membrane protein</topology>
    </subcellularLocation>
</comment>
<dbReference type="OrthoDB" id="9810556at2"/>
<feature type="transmembrane region" description="Helical" evidence="5">
    <location>
        <begin position="180"/>
        <end position="201"/>
    </location>
</feature>
<evidence type="ECO:0000313" key="7">
    <source>
        <dbReference type="EMBL" id="OUO56420.1"/>
    </source>
</evidence>
<gene>
    <name evidence="7" type="ORF">B5F75_04290</name>
</gene>